<evidence type="ECO:0000256" key="1">
    <source>
        <dbReference type="ARBA" id="ARBA00023015"/>
    </source>
</evidence>
<evidence type="ECO:0000256" key="4">
    <source>
        <dbReference type="SAM" id="MobiDB-lite"/>
    </source>
</evidence>
<evidence type="ECO:0000256" key="2">
    <source>
        <dbReference type="ARBA" id="ARBA00023125"/>
    </source>
</evidence>
<dbReference type="SUPFAM" id="SSF46689">
    <property type="entry name" value="Homeodomain-like"/>
    <property type="match status" value="2"/>
</dbReference>
<dbReference type="PROSITE" id="PS00041">
    <property type="entry name" value="HTH_ARAC_FAMILY_1"/>
    <property type="match status" value="1"/>
</dbReference>
<accession>A0A848G7F5</accession>
<dbReference type="InterPro" id="IPR018060">
    <property type="entry name" value="HTH_AraC"/>
</dbReference>
<proteinExistence type="predicted"/>
<dbReference type="Pfam" id="PF12833">
    <property type="entry name" value="HTH_18"/>
    <property type="match status" value="1"/>
</dbReference>
<protein>
    <submittedName>
        <fullName evidence="6">Helix-turn-helix domain-containing protein</fullName>
    </submittedName>
</protein>
<keyword evidence="2" id="KW-0238">DNA-binding</keyword>
<dbReference type="AlphaFoldDB" id="A0A848G7F5"/>
<dbReference type="PROSITE" id="PS01124">
    <property type="entry name" value="HTH_ARAC_FAMILY_2"/>
    <property type="match status" value="1"/>
</dbReference>
<evidence type="ECO:0000313" key="6">
    <source>
        <dbReference type="EMBL" id="NML26826.1"/>
    </source>
</evidence>
<dbReference type="InterPro" id="IPR018062">
    <property type="entry name" value="HTH_AraC-typ_CS"/>
</dbReference>
<organism evidence="6 7">
    <name type="scientific">Zoogloea dura</name>
    <dbReference type="NCBI Taxonomy" id="2728840"/>
    <lineage>
        <taxon>Bacteria</taxon>
        <taxon>Pseudomonadati</taxon>
        <taxon>Pseudomonadota</taxon>
        <taxon>Betaproteobacteria</taxon>
        <taxon>Rhodocyclales</taxon>
        <taxon>Zoogloeaceae</taxon>
        <taxon>Zoogloea</taxon>
    </lineage>
</organism>
<reference evidence="6 7" key="1">
    <citation type="submission" date="2020-04" db="EMBL/GenBank/DDBJ databases">
        <title>Zoogloea sp. G-4-1-14 isolated from soil.</title>
        <authorList>
            <person name="Dahal R.H."/>
        </authorList>
    </citation>
    <scope>NUCLEOTIDE SEQUENCE [LARGE SCALE GENOMIC DNA]</scope>
    <source>
        <strain evidence="6 7">G-4-1-14</strain>
    </source>
</reference>
<dbReference type="PANTHER" id="PTHR46796">
    <property type="entry name" value="HTH-TYPE TRANSCRIPTIONAL ACTIVATOR RHAS-RELATED"/>
    <property type="match status" value="1"/>
</dbReference>
<dbReference type="InterPro" id="IPR009057">
    <property type="entry name" value="Homeodomain-like_sf"/>
</dbReference>
<dbReference type="GO" id="GO:0043565">
    <property type="term" value="F:sequence-specific DNA binding"/>
    <property type="evidence" value="ECO:0007669"/>
    <property type="project" value="InterPro"/>
</dbReference>
<dbReference type="GO" id="GO:0003700">
    <property type="term" value="F:DNA-binding transcription factor activity"/>
    <property type="evidence" value="ECO:0007669"/>
    <property type="project" value="InterPro"/>
</dbReference>
<feature type="domain" description="HTH araC/xylS-type" evidence="5">
    <location>
        <begin position="223"/>
        <end position="323"/>
    </location>
</feature>
<feature type="region of interest" description="Disordered" evidence="4">
    <location>
        <begin position="1"/>
        <end position="26"/>
    </location>
</feature>
<keyword evidence="1" id="KW-0805">Transcription regulation</keyword>
<dbReference type="RefSeq" id="WP_169146368.1">
    <property type="nucleotide sequence ID" value="NZ_JABBGA010000010.1"/>
</dbReference>
<sequence length="324" mass="36441">MSATLLSPPAPPRPLRRVTRARDADEQAHNLSQWDQRYDQLSPGHFEGSVTELWLPRSQVFVETANRQLRQTCAAWPRSVWFGIPAARDGMMSLGGKPLSSRAVCIRDGGAEFDLLTAPDFNLFGIVVDRLAFAEHVDRHAHRDLDRLLQQGDVLNLEPARKNALCAALTAILADAEGPDAAGSSADALQLRIFDALADMLMGPDTAPGHVSRSRLAHQQTVERVRQYVLQHPDQPPSIPELCERLHLSRRALQNCFEDVAGMPPLSYMRSLRLNEVRRELKHNRGRRPISSIAYDWGFTHMSQFARDYRRMFGVLPSESVREV</sequence>
<keyword evidence="7" id="KW-1185">Reference proteome</keyword>
<dbReference type="Gene3D" id="1.10.10.60">
    <property type="entry name" value="Homeodomain-like"/>
    <property type="match status" value="1"/>
</dbReference>
<evidence type="ECO:0000256" key="3">
    <source>
        <dbReference type="ARBA" id="ARBA00023163"/>
    </source>
</evidence>
<dbReference type="InterPro" id="IPR050204">
    <property type="entry name" value="AraC_XylS_family_regulators"/>
</dbReference>
<dbReference type="EMBL" id="JABBGA010000010">
    <property type="protein sequence ID" value="NML26826.1"/>
    <property type="molecule type" value="Genomic_DNA"/>
</dbReference>
<dbReference type="PANTHER" id="PTHR46796:SF12">
    <property type="entry name" value="HTH-TYPE DNA-BINDING TRANSCRIPTIONAL ACTIVATOR EUTR"/>
    <property type="match status" value="1"/>
</dbReference>
<name>A0A848G7F5_9RHOO</name>
<comment type="caution">
    <text evidence="6">The sequence shown here is derived from an EMBL/GenBank/DDBJ whole genome shotgun (WGS) entry which is preliminary data.</text>
</comment>
<dbReference type="SMART" id="SM00342">
    <property type="entry name" value="HTH_ARAC"/>
    <property type="match status" value="1"/>
</dbReference>
<evidence type="ECO:0000313" key="7">
    <source>
        <dbReference type="Proteomes" id="UP000580043"/>
    </source>
</evidence>
<dbReference type="Proteomes" id="UP000580043">
    <property type="component" value="Unassembled WGS sequence"/>
</dbReference>
<gene>
    <name evidence="6" type="ORF">HHL15_13805</name>
</gene>
<keyword evidence="3" id="KW-0804">Transcription</keyword>
<evidence type="ECO:0000259" key="5">
    <source>
        <dbReference type="PROSITE" id="PS01124"/>
    </source>
</evidence>